<name>A0ABV8K849_9BACL</name>
<evidence type="ECO:0000313" key="1">
    <source>
        <dbReference type="EMBL" id="MFC4102203.1"/>
    </source>
</evidence>
<dbReference type="RefSeq" id="WP_377720825.1">
    <property type="nucleotide sequence ID" value="NZ_JBHSAM010000031.1"/>
</dbReference>
<evidence type="ECO:0008006" key="3">
    <source>
        <dbReference type="Google" id="ProtNLM"/>
    </source>
</evidence>
<evidence type="ECO:0000313" key="2">
    <source>
        <dbReference type="Proteomes" id="UP001595715"/>
    </source>
</evidence>
<accession>A0ABV8K849</accession>
<keyword evidence="2" id="KW-1185">Reference proteome</keyword>
<protein>
    <recommendedName>
        <fullName evidence="3">Lipoprotein</fullName>
    </recommendedName>
</protein>
<organism evidence="1 2">
    <name type="scientific">Paenibacillus xanthanilyticus</name>
    <dbReference type="NCBI Taxonomy" id="1783531"/>
    <lineage>
        <taxon>Bacteria</taxon>
        <taxon>Bacillati</taxon>
        <taxon>Bacillota</taxon>
        <taxon>Bacilli</taxon>
        <taxon>Bacillales</taxon>
        <taxon>Paenibacillaceae</taxon>
        <taxon>Paenibacillus</taxon>
    </lineage>
</organism>
<dbReference type="Proteomes" id="UP001595715">
    <property type="component" value="Unassembled WGS sequence"/>
</dbReference>
<dbReference type="PROSITE" id="PS51257">
    <property type="entry name" value="PROKAR_LIPOPROTEIN"/>
    <property type="match status" value="1"/>
</dbReference>
<reference evidence="2" key="1">
    <citation type="journal article" date="2019" name="Int. J. Syst. Evol. Microbiol.">
        <title>The Global Catalogue of Microorganisms (GCM) 10K type strain sequencing project: providing services to taxonomists for standard genome sequencing and annotation.</title>
        <authorList>
            <consortium name="The Broad Institute Genomics Platform"/>
            <consortium name="The Broad Institute Genome Sequencing Center for Infectious Disease"/>
            <person name="Wu L."/>
            <person name="Ma J."/>
        </authorList>
    </citation>
    <scope>NUCLEOTIDE SEQUENCE [LARGE SCALE GENOMIC DNA]</scope>
    <source>
        <strain evidence="2">IBRC-M 10987</strain>
    </source>
</reference>
<comment type="caution">
    <text evidence="1">The sequence shown here is derived from an EMBL/GenBank/DDBJ whole genome shotgun (WGS) entry which is preliminary data.</text>
</comment>
<sequence>MKRNYKKAVIGMLLVSMLGLIGCGGSKDEKAVKKIEEALQAKYGEAFKVEGLGGGFGTMNSNTLKAVIHPVSDPSLKASAEITKDLERVYDKYLNEKLARDAREPIGELARGIWGDMRLEVSNDTGMTYPEEADTSMSYADFIKLYPNNWQIVSVYLDGSKYMYAKGDLNAEEEIARYEQFAEQLKAKGYVRSSVYIHYLMPDVYAKFDELTKETKAVGSLLFDEQEEDGTLNVLTISGFKIDENGRLDATKAVFQADFDRWQQERRQGAQRMGASE</sequence>
<gene>
    <name evidence="1" type="ORF">ACFOZ8_21450</name>
</gene>
<proteinExistence type="predicted"/>
<dbReference type="EMBL" id="JBHSAM010000031">
    <property type="protein sequence ID" value="MFC4102203.1"/>
    <property type="molecule type" value="Genomic_DNA"/>
</dbReference>